<evidence type="ECO:0000256" key="2">
    <source>
        <dbReference type="ARBA" id="ARBA00022729"/>
    </source>
</evidence>
<feature type="chain" id="PRO_5040359037" evidence="5">
    <location>
        <begin position="21"/>
        <end position="499"/>
    </location>
</feature>
<dbReference type="AlphaFoldDB" id="A0A9P0FRW5"/>
<dbReference type="PANTHER" id="PTHR24373:SF387">
    <property type="entry name" value="LEUCINE-RICH REPEATS AND IMMUNOGLOBULIN-LIKE DOMAINS PROTEIN SMA-10"/>
    <property type="match status" value="1"/>
</dbReference>
<dbReference type="PROSITE" id="PS51450">
    <property type="entry name" value="LRR"/>
    <property type="match status" value="3"/>
</dbReference>
<evidence type="ECO:0000256" key="4">
    <source>
        <dbReference type="SAM" id="Phobius"/>
    </source>
</evidence>
<keyword evidence="1" id="KW-0433">Leucine-rich repeat</keyword>
<dbReference type="InterPro" id="IPR003591">
    <property type="entry name" value="Leu-rich_rpt_typical-subtyp"/>
</dbReference>
<evidence type="ECO:0000256" key="3">
    <source>
        <dbReference type="ARBA" id="ARBA00022737"/>
    </source>
</evidence>
<dbReference type="EMBL" id="LR824021">
    <property type="protein sequence ID" value="CAH0590055.1"/>
    <property type="molecule type" value="Genomic_DNA"/>
</dbReference>
<dbReference type="PANTHER" id="PTHR24373">
    <property type="entry name" value="SLIT RELATED LEUCINE-RICH REPEAT NEURONAL PROTEIN"/>
    <property type="match status" value="1"/>
</dbReference>
<dbReference type="SMART" id="SM00369">
    <property type="entry name" value="LRR_TYP"/>
    <property type="match status" value="6"/>
</dbReference>
<protein>
    <submittedName>
        <fullName evidence="6">Uncharacterized protein</fullName>
    </submittedName>
</protein>
<sequence length="499" mass="58822">MYKNVYLWFIITYLIHPSHTLCIIQDNGLCFFTITCQNPSVIAAEPFCNHGDMYITLTIHNSTVEEITPNFFASKLDPWIRIFNAIGYNWTVVHPFAFSNFKNVLYMDISDNKINDIGPAFKDLKELDSLNLSRNRIEDIGPNTFYISNNVNRLYLLDLSYNRLTYLPDKAFQHLNNLRKLYLQGNQITVIENVWPKYLRSLDYLNLCCNNMSSLNTPLKYMKKLKEINLSTNKIEHLNISELISLETIDLSHNKIKHFRFDYFDKIPHFMKLDLSYNKITKLKREKAKRKVSNDINTPLRSVKLDFKHNHISYIDKNFFLTFNYIRYLILRSNKITILHPGTFKHVRVLRFLDISSNTLKLDDQTFRGLKKTEIIDISKNNIFVLKAAFFKGCVRLTKIVAIRNPIKSVNLREFKNTVPKLAKILLTPVSDSSYLQFINELLYIILEFLIDVVLTFVLFLLLFGILFLFIYIGLYRRIICYYILKCARSVMARNRRLK</sequence>
<keyword evidence="4" id="KW-0472">Membrane</keyword>
<dbReference type="SUPFAM" id="SSF52058">
    <property type="entry name" value="L domain-like"/>
    <property type="match status" value="1"/>
</dbReference>
<keyword evidence="7" id="KW-1185">Reference proteome</keyword>
<organism evidence="6 7">
    <name type="scientific">Chrysodeixis includens</name>
    <name type="common">Soybean looper</name>
    <name type="synonym">Pseudoplusia includens</name>
    <dbReference type="NCBI Taxonomy" id="689277"/>
    <lineage>
        <taxon>Eukaryota</taxon>
        <taxon>Metazoa</taxon>
        <taxon>Ecdysozoa</taxon>
        <taxon>Arthropoda</taxon>
        <taxon>Hexapoda</taxon>
        <taxon>Insecta</taxon>
        <taxon>Pterygota</taxon>
        <taxon>Neoptera</taxon>
        <taxon>Endopterygota</taxon>
        <taxon>Lepidoptera</taxon>
        <taxon>Glossata</taxon>
        <taxon>Ditrysia</taxon>
        <taxon>Noctuoidea</taxon>
        <taxon>Noctuidae</taxon>
        <taxon>Plusiinae</taxon>
        <taxon>Chrysodeixis</taxon>
    </lineage>
</organism>
<dbReference type="InterPro" id="IPR001611">
    <property type="entry name" value="Leu-rich_rpt"/>
</dbReference>
<dbReference type="Gene3D" id="3.80.10.10">
    <property type="entry name" value="Ribonuclease Inhibitor"/>
    <property type="match status" value="3"/>
</dbReference>
<dbReference type="InterPro" id="IPR032675">
    <property type="entry name" value="LRR_dom_sf"/>
</dbReference>
<dbReference type="Proteomes" id="UP001154114">
    <property type="component" value="Chromosome 18"/>
</dbReference>
<dbReference type="OrthoDB" id="1055097at2759"/>
<dbReference type="Pfam" id="PF13855">
    <property type="entry name" value="LRR_8"/>
    <property type="match status" value="3"/>
</dbReference>
<evidence type="ECO:0000256" key="5">
    <source>
        <dbReference type="SAM" id="SignalP"/>
    </source>
</evidence>
<evidence type="ECO:0000313" key="7">
    <source>
        <dbReference type="Proteomes" id="UP001154114"/>
    </source>
</evidence>
<feature type="signal peptide" evidence="5">
    <location>
        <begin position="1"/>
        <end position="20"/>
    </location>
</feature>
<dbReference type="SMART" id="SM00365">
    <property type="entry name" value="LRR_SD22"/>
    <property type="match status" value="4"/>
</dbReference>
<keyword evidence="2 5" id="KW-0732">Signal</keyword>
<accession>A0A9P0FRW5</accession>
<keyword evidence="4" id="KW-1133">Transmembrane helix</keyword>
<evidence type="ECO:0000256" key="1">
    <source>
        <dbReference type="ARBA" id="ARBA00022614"/>
    </source>
</evidence>
<dbReference type="PRINTS" id="PR00019">
    <property type="entry name" value="LEURICHRPT"/>
</dbReference>
<keyword evidence="3" id="KW-0677">Repeat</keyword>
<dbReference type="InterPro" id="IPR050328">
    <property type="entry name" value="Dev_Immune_Receptor"/>
</dbReference>
<gene>
    <name evidence="6" type="ORF">CINC_LOCUS4642</name>
</gene>
<name>A0A9P0FRW5_CHRIL</name>
<feature type="transmembrane region" description="Helical" evidence="4">
    <location>
        <begin position="442"/>
        <end position="475"/>
    </location>
</feature>
<evidence type="ECO:0000313" key="6">
    <source>
        <dbReference type="EMBL" id="CAH0590055.1"/>
    </source>
</evidence>
<keyword evidence="4" id="KW-0812">Transmembrane</keyword>
<reference evidence="6" key="1">
    <citation type="submission" date="2021-12" db="EMBL/GenBank/DDBJ databases">
        <authorList>
            <person name="King R."/>
        </authorList>
    </citation>
    <scope>NUCLEOTIDE SEQUENCE</scope>
</reference>
<proteinExistence type="predicted"/>